<evidence type="ECO:0000313" key="6">
    <source>
        <dbReference type="Proteomes" id="UP000663829"/>
    </source>
</evidence>
<feature type="non-terminal residue" evidence="3">
    <location>
        <position position="1"/>
    </location>
</feature>
<evidence type="ECO:0000313" key="4">
    <source>
        <dbReference type="EMBL" id="CAF4310846.1"/>
    </source>
</evidence>
<accession>A0A816ANA6</accession>
<dbReference type="Pfam" id="PF13391">
    <property type="entry name" value="HNH_2"/>
    <property type="match status" value="1"/>
</dbReference>
<dbReference type="AlphaFoldDB" id="A0A816ANA6"/>
<dbReference type="Proteomes" id="UP000682733">
    <property type="component" value="Unassembled WGS sequence"/>
</dbReference>
<evidence type="ECO:0000259" key="1">
    <source>
        <dbReference type="Pfam" id="PF13391"/>
    </source>
</evidence>
<evidence type="ECO:0000313" key="5">
    <source>
        <dbReference type="EMBL" id="CAF4474579.1"/>
    </source>
</evidence>
<dbReference type="Proteomes" id="UP000677228">
    <property type="component" value="Unassembled WGS sequence"/>
</dbReference>
<gene>
    <name evidence="3" type="ORF">GPM918_LOCUS42278</name>
    <name evidence="2" type="ORF">OVA965_LOCUS37922</name>
    <name evidence="5" type="ORF">SRO942_LOCUS43481</name>
    <name evidence="4" type="ORF">TMI583_LOCUS39053</name>
</gene>
<dbReference type="EMBL" id="CAJNOK010036614">
    <property type="protein sequence ID" value="CAF1524010.1"/>
    <property type="molecule type" value="Genomic_DNA"/>
</dbReference>
<dbReference type="OrthoDB" id="10261776at2759"/>
<dbReference type="InterPro" id="IPR003615">
    <property type="entry name" value="HNH_nuc"/>
</dbReference>
<reference evidence="3" key="1">
    <citation type="submission" date="2021-02" db="EMBL/GenBank/DDBJ databases">
        <authorList>
            <person name="Nowell W R."/>
        </authorList>
    </citation>
    <scope>NUCLEOTIDE SEQUENCE</scope>
</reference>
<protein>
    <recommendedName>
        <fullName evidence="1">HNH nuclease domain-containing protein</fullName>
    </recommendedName>
</protein>
<dbReference type="Proteomes" id="UP000663829">
    <property type="component" value="Unassembled WGS sequence"/>
</dbReference>
<dbReference type="EMBL" id="CAJOBA010058785">
    <property type="protein sequence ID" value="CAF4310846.1"/>
    <property type="molecule type" value="Genomic_DNA"/>
</dbReference>
<dbReference type="EMBL" id="CAJOBC010101593">
    <property type="protein sequence ID" value="CAF4474579.1"/>
    <property type="molecule type" value="Genomic_DNA"/>
</dbReference>
<sequence>KLSAIIDHEKEYFDPWKLSSQTRTQQDVFKSKLVVFYHRQSTTLARGIKCMVLDYDLSSDYITAAHIWPSSTNGRGLSRFRLEAKCLNDSRNGLLLHKSIEQGFDRKQICFLYDLNADQLKTRLLCPSIRFEQIDNGITFGDIDGRPLQLPKGVWPYRRLLNWHVIRSFEYAREESWIDSSECVEDYFHMSDPRIEMPG</sequence>
<evidence type="ECO:0000313" key="3">
    <source>
        <dbReference type="EMBL" id="CAF1598603.1"/>
    </source>
</evidence>
<organism evidence="3 6">
    <name type="scientific">Didymodactylos carnosus</name>
    <dbReference type="NCBI Taxonomy" id="1234261"/>
    <lineage>
        <taxon>Eukaryota</taxon>
        <taxon>Metazoa</taxon>
        <taxon>Spiralia</taxon>
        <taxon>Gnathifera</taxon>
        <taxon>Rotifera</taxon>
        <taxon>Eurotatoria</taxon>
        <taxon>Bdelloidea</taxon>
        <taxon>Philodinida</taxon>
        <taxon>Philodinidae</taxon>
        <taxon>Didymodactylos</taxon>
    </lineage>
</organism>
<dbReference type="EMBL" id="CAJNOQ010035247">
    <property type="protein sequence ID" value="CAF1598603.1"/>
    <property type="molecule type" value="Genomic_DNA"/>
</dbReference>
<evidence type="ECO:0000313" key="2">
    <source>
        <dbReference type="EMBL" id="CAF1524010.1"/>
    </source>
</evidence>
<name>A0A816ANA6_9BILA</name>
<comment type="caution">
    <text evidence="3">The sequence shown here is derived from an EMBL/GenBank/DDBJ whole genome shotgun (WGS) entry which is preliminary data.</text>
</comment>
<keyword evidence="6" id="KW-1185">Reference proteome</keyword>
<dbReference type="Proteomes" id="UP000681722">
    <property type="component" value="Unassembled WGS sequence"/>
</dbReference>
<feature type="domain" description="HNH nuclease" evidence="1">
    <location>
        <begin position="50"/>
        <end position="111"/>
    </location>
</feature>
<proteinExistence type="predicted"/>